<sequence>MRPPHYLPWAVLRLGSRRLYLRHPFWRFLAFWQARRRPKPLPPWKKERETL</sequence>
<proteinExistence type="predicted"/>
<evidence type="ECO:0000313" key="1">
    <source>
        <dbReference type="EMBL" id="SMC08028.1"/>
    </source>
</evidence>
<dbReference type="EMBL" id="FWWY01000002">
    <property type="protein sequence ID" value="SMC08028.1"/>
    <property type="molecule type" value="Genomic_DNA"/>
</dbReference>
<dbReference type="AlphaFoldDB" id="A0A1W1WNY4"/>
<protein>
    <submittedName>
        <fullName evidence="1">Uncharacterized protein</fullName>
    </submittedName>
</protein>
<evidence type="ECO:0000313" key="2">
    <source>
        <dbReference type="Proteomes" id="UP000192660"/>
    </source>
</evidence>
<dbReference type="Proteomes" id="UP000192660">
    <property type="component" value="Unassembled WGS sequence"/>
</dbReference>
<keyword evidence="2" id="KW-1185">Reference proteome</keyword>
<reference evidence="2" key="1">
    <citation type="submission" date="2017-04" db="EMBL/GenBank/DDBJ databases">
        <authorList>
            <person name="Varghese N."/>
            <person name="Submissions S."/>
        </authorList>
    </citation>
    <scope>NUCLEOTIDE SEQUENCE [LARGE SCALE GENOMIC DNA]</scope>
    <source>
        <strain evidence="2">DSM 9293</strain>
    </source>
</reference>
<organism evidence="1 2">
    <name type="scientific">Sulfobacillus thermosulfidooxidans (strain DSM 9293 / VKM B-1269 / AT-1)</name>
    <dbReference type="NCBI Taxonomy" id="929705"/>
    <lineage>
        <taxon>Bacteria</taxon>
        <taxon>Bacillati</taxon>
        <taxon>Bacillota</taxon>
        <taxon>Clostridia</taxon>
        <taxon>Eubacteriales</taxon>
        <taxon>Clostridiales Family XVII. Incertae Sedis</taxon>
        <taxon>Sulfobacillus</taxon>
    </lineage>
</organism>
<accession>A0A1W1WNY4</accession>
<name>A0A1W1WNY4_SULTA</name>
<gene>
    <name evidence="1" type="ORF">SAMN00768000_3601</name>
</gene>